<dbReference type="InterPro" id="IPR011116">
    <property type="entry name" value="SecA_Wing/Scaffold"/>
</dbReference>
<dbReference type="InterPro" id="IPR001650">
    <property type="entry name" value="Helicase_C-like"/>
</dbReference>
<dbReference type="AlphaFoldDB" id="A0A1F5CBY3"/>
<evidence type="ECO:0000256" key="4">
    <source>
        <dbReference type="ARBA" id="ARBA00022448"/>
    </source>
</evidence>
<dbReference type="Proteomes" id="UP000177197">
    <property type="component" value="Unassembled WGS sequence"/>
</dbReference>
<dbReference type="PANTHER" id="PTHR30612">
    <property type="entry name" value="SECA INNER MEMBRANE COMPONENT OF SEC PROTEIN SECRETION SYSTEM"/>
    <property type="match status" value="1"/>
</dbReference>
<dbReference type="PANTHER" id="PTHR30612:SF0">
    <property type="entry name" value="CHLOROPLAST PROTEIN-TRANSPORTING ATPASE"/>
    <property type="match status" value="1"/>
</dbReference>
<comment type="caution">
    <text evidence="21">The sequence shown here is derived from an EMBL/GenBank/DDBJ whole genome shotgun (WGS) entry which is preliminary data.</text>
</comment>
<dbReference type="GO" id="GO:0005886">
    <property type="term" value="C:plasma membrane"/>
    <property type="evidence" value="ECO:0007669"/>
    <property type="project" value="UniProtKB-SubCell"/>
</dbReference>
<feature type="domain" description="Helicase ATP-binding" evidence="18">
    <location>
        <begin position="87"/>
        <end position="295"/>
    </location>
</feature>
<keyword evidence="9" id="KW-0862">Zinc</keyword>
<dbReference type="Gene3D" id="3.90.1440.10">
    <property type="entry name" value="SecA, preprotein cross-linking domain"/>
    <property type="match status" value="1"/>
</dbReference>
<evidence type="ECO:0000256" key="16">
    <source>
        <dbReference type="RuleBase" id="RU003874"/>
    </source>
</evidence>
<keyword evidence="4 15" id="KW-0813">Transport</keyword>
<gene>
    <name evidence="15" type="primary">secA</name>
    <name evidence="21" type="ORF">A3I30_03645</name>
</gene>
<evidence type="ECO:0000256" key="8">
    <source>
        <dbReference type="ARBA" id="ARBA00022741"/>
    </source>
</evidence>
<comment type="function">
    <text evidence="15">Part of the Sec protein translocase complex. Interacts with the SecYEG preprotein conducting channel. Has a central role in coupling the hydrolysis of ATP to the transfer of proteins into and across the cell membrane, serving as an ATP-driven molecular motor driving the stepwise translocation of polypeptide chains across the membrane.</text>
</comment>
<dbReference type="PRINTS" id="PR00906">
    <property type="entry name" value="SECA"/>
</dbReference>
<dbReference type="PROSITE" id="PS01312">
    <property type="entry name" value="SECA"/>
    <property type="match status" value="1"/>
</dbReference>
<evidence type="ECO:0000313" key="21">
    <source>
        <dbReference type="EMBL" id="OGD40356.1"/>
    </source>
</evidence>
<dbReference type="SUPFAM" id="SSF81767">
    <property type="entry name" value="Pre-protein crosslinking domain of SecA"/>
    <property type="match status" value="1"/>
</dbReference>
<keyword evidence="6 15" id="KW-0963">Cytoplasm</keyword>
<feature type="binding site" evidence="15">
    <location>
        <begin position="103"/>
        <end position="107"/>
    </location>
    <ligand>
        <name>ATP</name>
        <dbReference type="ChEBI" id="CHEBI:30616"/>
    </ligand>
</feature>
<dbReference type="InterPro" id="IPR044722">
    <property type="entry name" value="SecA_SF2_C"/>
</dbReference>
<comment type="subunit">
    <text evidence="15">Monomer and homodimer. Part of the essential Sec protein translocation apparatus which comprises SecA, SecYEG and auxiliary proteins SecDF. Other proteins may also be involved.</text>
</comment>
<feature type="region of interest" description="Disordered" evidence="17">
    <location>
        <begin position="847"/>
        <end position="883"/>
    </location>
</feature>
<keyword evidence="13 15" id="KW-0811">Translocation</keyword>
<dbReference type="CDD" id="cd18803">
    <property type="entry name" value="SF2_C_secA"/>
    <property type="match status" value="1"/>
</dbReference>
<dbReference type="Pfam" id="PF02810">
    <property type="entry name" value="SEC-C"/>
    <property type="match status" value="1"/>
</dbReference>
<dbReference type="SMART" id="SM00957">
    <property type="entry name" value="SecA_DEAD"/>
    <property type="match status" value="1"/>
</dbReference>
<proteinExistence type="inferred from homology"/>
<dbReference type="PROSITE" id="PS51192">
    <property type="entry name" value="HELICASE_ATP_BIND_1"/>
    <property type="match status" value="1"/>
</dbReference>
<dbReference type="PROSITE" id="PS51196">
    <property type="entry name" value="SECA_MOTOR_DEAD"/>
    <property type="match status" value="1"/>
</dbReference>
<protein>
    <recommendedName>
        <fullName evidence="15 16">Protein translocase subunit SecA</fullName>
        <ecNumber evidence="15">7.4.2.8</ecNumber>
    </recommendedName>
</protein>
<feature type="binding site" evidence="15">
    <location>
        <position position="543"/>
    </location>
    <ligand>
        <name>ATP</name>
        <dbReference type="ChEBI" id="CHEBI:30616"/>
    </ligand>
</feature>
<evidence type="ECO:0000256" key="5">
    <source>
        <dbReference type="ARBA" id="ARBA00022475"/>
    </source>
</evidence>
<evidence type="ECO:0000259" key="19">
    <source>
        <dbReference type="PROSITE" id="PS51194"/>
    </source>
</evidence>
<evidence type="ECO:0000256" key="2">
    <source>
        <dbReference type="ARBA" id="ARBA00004170"/>
    </source>
</evidence>
<evidence type="ECO:0000256" key="15">
    <source>
        <dbReference type="HAMAP-Rule" id="MF_01382"/>
    </source>
</evidence>
<dbReference type="PROSITE" id="PS51194">
    <property type="entry name" value="HELICASE_CTER"/>
    <property type="match status" value="1"/>
</dbReference>
<evidence type="ECO:0000259" key="18">
    <source>
        <dbReference type="PROSITE" id="PS51192"/>
    </source>
</evidence>
<organism evidence="21 22">
    <name type="scientific">Candidatus Azambacteria bacterium RIFCSPLOWO2_02_FULL_44_14</name>
    <dbReference type="NCBI Taxonomy" id="1797306"/>
    <lineage>
        <taxon>Bacteria</taxon>
        <taxon>Candidatus Azamiibacteriota</taxon>
    </lineage>
</organism>
<dbReference type="GO" id="GO:0017038">
    <property type="term" value="P:protein import"/>
    <property type="evidence" value="ECO:0007669"/>
    <property type="project" value="InterPro"/>
</dbReference>
<dbReference type="Gene3D" id="3.10.450.50">
    <property type="match status" value="1"/>
</dbReference>
<dbReference type="FunFam" id="3.40.50.300:FF:000429">
    <property type="entry name" value="Preprotein translocase subunit SecA"/>
    <property type="match status" value="1"/>
</dbReference>
<evidence type="ECO:0000313" key="22">
    <source>
        <dbReference type="Proteomes" id="UP000177197"/>
    </source>
</evidence>
<dbReference type="InterPro" id="IPR036670">
    <property type="entry name" value="SecA_X-link_sf"/>
</dbReference>
<dbReference type="EMBL" id="MEYV01000010">
    <property type="protein sequence ID" value="OGD40356.1"/>
    <property type="molecule type" value="Genomic_DNA"/>
</dbReference>
<comment type="subcellular location">
    <subcellularLocation>
        <location evidence="15">Cell membrane</location>
        <topology evidence="15">Peripheral membrane protein</topology>
        <orientation evidence="15">Cytoplasmic side</orientation>
    </subcellularLocation>
    <subcellularLocation>
        <location evidence="15">Cytoplasm</location>
    </subcellularLocation>
    <subcellularLocation>
        <location evidence="2">Membrane</location>
        <topology evidence="2">Peripheral membrane protein</topology>
    </subcellularLocation>
    <text evidence="15">Distribution is 50-50.</text>
</comment>
<dbReference type="GO" id="GO:0005829">
    <property type="term" value="C:cytosol"/>
    <property type="evidence" value="ECO:0007669"/>
    <property type="project" value="TreeGrafter"/>
</dbReference>
<name>A0A1F5CBY3_9BACT</name>
<dbReference type="CDD" id="cd17928">
    <property type="entry name" value="DEXDc_SecA"/>
    <property type="match status" value="1"/>
</dbReference>
<comment type="cofactor">
    <cofactor evidence="1">
        <name>Zn(2+)</name>
        <dbReference type="ChEBI" id="CHEBI:29105"/>
    </cofactor>
</comment>
<dbReference type="SMART" id="SM00958">
    <property type="entry name" value="SecA_PP_bind"/>
    <property type="match status" value="1"/>
</dbReference>
<keyword evidence="11 15" id="KW-0653">Protein transport</keyword>
<dbReference type="EC" id="7.4.2.8" evidence="15"/>
<dbReference type="Pfam" id="PF07516">
    <property type="entry name" value="SecA_SW"/>
    <property type="match status" value="1"/>
</dbReference>
<dbReference type="SUPFAM" id="SSF81886">
    <property type="entry name" value="Helical scaffold and wing domains of SecA"/>
    <property type="match status" value="1"/>
</dbReference>
<dbReference type="GO" id="GO:0005524">
    <property type="term" value="F:ATP binding"/>
    <property type="evidence" value="ECO:0007669"/>
    <property type="project" value="UniProtKB-UniRule"/>
</dbReference>
<comment type="similarity">
    <text evidence="3 15 16">Belongs to the SecA family.</text>
</comment>
<evidence type="ECO:0000256" key="12">
    <source>
        <dbReference type="ARBA" id="ARBA00022967"/>
    </source>
</evidence>
<feature type="binding site" evidence="15">
    <location>
        <position position="85"/>
    </location>
    <ligand>
        <name>ATP</name>
        <dbReference type="ChEBI" id="CHEBI:30616"/>
    </ligand>
</feature>
<dbReference type="InterPro" id="IPR000185">
    <property type="entry name" value="SecA"/>
</dbReference>
<dbReference type="GO" id="GO:0008564">
    <property type="term" value="F:protein-exporting ATPase activity"/>
    <property type="evidence" value="ECO:0007669"/>
    <property type="project" value="UniProtKB-EC"/>
</dbReference>
<dbReference type="InterPro" id="IPR011115">
    <property type="entry name" value="SecA_DEAD"/>
</dbReference>
<dbReference type="HAMAP" id="MF_01382">
    <property type="entry name" value="SecA"/>
    <property type="match status" value="1"/>
</dbReference>
<dbReference type="GO" id="GO:0046872">
    <property type="term" value="F:metal ion binding"/>
    <property type="evidence" value="ECO:0007669"/>
    <property type="project" value="UniProtKB-KW"/>
</dbReference>
<reference evidence="21 22" key="1">
    <citation type="journal article" date="2016" name="Nat. Commun.">
        <title>Thousands of microbial genomes shed light on interconnected biogeochemical processes in an aquifer system.</title>
        <authorList>
            <person name="Anantharaman K."/>
            <person name="Brown C.T."/>
            <person name="Hug L.A."/>
            <person name="Sharon I."/>
            <person name="Castelle C.J."/>
            <person name="Probst A.J."/>
            <person name="Thomas B.C."/>
            <person name="Singh A."/>
            <person name="Wilkins M.J."/>
            <person name="Karaoz U."/>
            <person name="Brodie E.L."/>
            <person name="Williams K.H."/>
            <person name="Hubbard S.S."/>
            <person name="Banfield J.F."/>
        </authorList>
    </citation>
    <scope>NUCLEOTIDE SEQUENCE [LARGE SCALE GENOMIC DNA]</scope>
</reference>
<dbReference type="InterPro" id="IPR011130">
    <property type="entry name" value="SecA_preprotein_X-link_dom"/>
</dbReference>
<dbReference type="InterPro" id="IPR036266">
    <property type="entry name" value="SecA_Wing/Scaffold_sf"/>
</dbReference>
<keyword evidence="5 15" id="KW-1003">Cell membrane</keyword>
<sequence>MNFLFKIFGDANERYLRDLKPIVEKINFHEADFMSLDLPGLKKKTGELKEQLKNGKTLDEILPEAFALAREAAKRTLGQRHFDEQLMGGAALHLGKIAEMRTGEGKTLTATLAAYLNGLTGDGVHIVTVNDYLARRDTVWMGQIYYTLGLSVGCINPNDESYVYDPEHTQKSQILNPNFQKNPNDQNSKTDKLDELRDITGGFKVVHEFLRPVSKKEAYACDIVYGTNTEFGFDYLRDNLVQSFDQMVSPKRNYAIVDEVDSILIDEARTPLIISVPDSESPKLYESFARIAPRLQENVDYNVDEKMRTAIITEEGLSKVERILGIGNIYNEQGVKYVHHLENALKAQALFHKDKEYVVKDDQVIIVDEFTGRMLQGRRYSEGLHQAIEAKEGVKVERESRTLATITFQNFFRLYSKLAGMTGTAATSAEELHKVYGLDVAIIPTHKPMVRRDLADQIYKNEDVKFRAVARDIKERNEKGQPVLVGTISIENNEKLSRLLLREGIAHEMLNAKQHEREGSIIAQAGKPRAVTIATNMAGRGVDIILGGNPPTPEEAETVRKAGGLHVIGTERHEARRIDNQLRGRAGRQGDPGSSQFYVSLGDHLMRVFGGDRIRGLMERLNMPEDQPIENSFISKALESAQSKIEGLNFDARKHLLEYDDVMNKHRTAIYKKRLDILSGHVHKGSAFDLLKKTVKAIFDFHVQSDQFWSDWLREEVFENLKAFLPIGQEQKEFLAKAATRDEVENYFLEVVIKIYEEKEKRVGARVMREIERMVMLNSLDNLWMNHLEDMEHLRDSVRLRAYGQRDPLVEYKNEAHGLFNSLLRNFEEQVAMMILKVEPLNVTPVGEPTAPPARNLNAEPETKVPASKVSPKGREVGRNDPCWCGSGKKFKKCHGK</sequence>
<comment type="catalytic activity">
    <reaction evidence="15">
        <text>ATP + H2O + cellular proteinSide 1 = ADP + phosphate + cellular proteinSide 2.</text>
        <dbReference type="EC" id="7.4.2.8"/>
    </reaction>
</comment>
<dbReference type="Pfam" id="PF21090">
    <property type="entry name" value="P-loop_SecA"/>
    <property type="match status" value="2"/>
</dbReference>
<evidence type="ECO:0000256" key="3">
    <source>
        <dbReference type="ARBA" id="ARBA00007650"/>
    </source>
</evidence>
<dbReference type="NCBIfam" id="NF009538">
    <property type="entry name" value="PRK12904.1"/>
    <property type="match status" value="1"/>
</dbReference>
<keyword evidence="10 15" id="KW-0067">ATP-binding</keyword>
<dbReference type="GO" id="GO:0006605">
    <property type="term" value="P:protein targeting"/>
    <property type="evidence" value="ECO:0007669"/>
    <property type="project" value="UniProtKB-UniRule"/>
</dbReference>
<dbReference type="Gene3D" id="1.10.3060.10">
    <property type="entry name" value="Helical scaffold and wing domains of SecA"/>
    <property type="match status" value="1"/>
</dbReference>
<keyword evidence="8 15" id="KW-0547">Nucleotide-binding</keyword>
<evidence type="ECO:0000256" key="14">
    <source>
        <dbReference type="ARBA" id="ARBA00023136"/>
    </source>
</evidence>
<evidence type="ECO:0000256" key="10">
    <source>
        <dbReference type="ARBA" id="ARBA00022840"/>
    </source>
</evidence>
<keyword evidence="7" id="KW-0479">Metal-binding</keyword>
<evidence type="ECO:0000256" key="13">
    <source>
        <dbReference type="ARBA" id="ARBA00023010"/>
    </source>
</evidence>
<dbReference type="Pfam" id="PF07517">
    <property type="entry name" value="SecA_DEAD"/>
    <property type="match status" value="1"/>
</dbReference>
<dbReference type="Gene3D" id="3.40.50.300">
    <property type="entry name" value="P-loop containing nucleotide triphosphate hydrolases"/>
    <property type="match status" value="4"/>
</dbReference>
<dbReference type="InterPro" id="IPR027417">
    <property type="entry name" value="P-loop_NTPase"/>
</dbReference>
<dbReference type="InterPro" id="IPR004027">
    <property type="entry name" value="SEC_C_motif"/>
</dbReference>
<keyword evidence="14 15" id="KW-0472">Membrane</keyword>
<evidence type="ECO:0000259" key="20">
    <source>
        <dbReference type="PROSITE" id="PS51196"/>
    </source>
</evidence>
<evidence type="ECO:0000256" key="17">
    <source>
        <dbReference type="SAM" id="MobiDB-lite"/>
    </source>
</evidence>
<dbReference type="SUPFAM" id="SSF52540">
    <property type="entry name" value="P-loop containing nucleoside triphosphate hydrolases"/>
    <property type="match status" value="2"/>
</dbReference>
<feature type="domain" description="SecA family profile" evidence="20">
    <location>
        <begin position="1"/>
        <end position="630"/>
    </location>
</feature>
<evidence type="ECO:0000256" key="7">
    <source>
        <dbReference type="ARBA" id="ARBA00022723"/>
    </source>
</evidence>
<evidence type="ECO:0000256" key="1">
    <source>
        <dbReference type="ARBA" id="ARBA00001947"/>
    </source>
</evidence>
<evidence type="ECO:0000256" key="9">
    <source>
        <dbReference type="ARBA" id="ARBA00022833"/>
    </source>
</evidence>
<dbReference type="GO" id="GO:0043952">
    <property type="term" value="P:protein transport by the Sec complex"/>
    <property type="evidence" value="ECO:0007669"/>
    <property type="project" value="TreeGrafter"/>
</dbReference>
<dbReference type="InterPro" id="IPR014001">
    <property type="entry name" value="Helicase_ATP-bd"/>
</dbReference>
<dbReference type="Pfam" id="PF01043">
    <property type="entry name" value="SecA_PP_bind"/>
    <property type="match status" value="1"/>
</dbReference>
<dbReference type="NCBIfam" id="TIGR00963">
    <property type="entry name" value="secA"/>
    <property type="match status" value="1"/>
</dbReference>
<dbReference type="GO" id="GO:0031522">
    <property type="term" value="C:cell envelope Sec protein transport complex"/>
    <property type="evidence" value="ECO:0007669"/>
    <property type="project" value="TreeGrafter"/>
</dbReference>
<dbReference type="InterPro" id="IPR020937">
    <property type="entry name" value="SecA_CS"/>
</dbReference>
<accession>A0A1F5CBY3</accession>
<keyword evidence="12 15" id="KW-1278">Translocase</keyword>
<evidence type="ECO:0000256" key="11">
    <source>
        <dbReference type="ARBA" id="ARBA00022927"/>
    </source>
</evidence>
<dbReference type="GO" id="GO:0065002">
    <property type="term" value="P:intracellular protein transmembrane transport"/>
    <property type="evidence" value="ECO:0007669"/>
    <property type="project" value="UniProtKB-UniRule"/>
</dbReference>
<evidence type="ECO:0000256" key="6">
    <source>
        <dbReference type="ARBA" id="ARBA00022490"/>
    </source>
</evidence>
<feature type="domain" description="Helicase C-terminal" evidence="19">
    <location>
        <begin position="465"/>
        <end position="656"/>
    </location>
</feature>
<dbReference type="InterPro" id="IPR014018">
    <property type="entry name" value="SecA_motor_DEAD"/>
</dbReference>